<name>A0ABP4VBR5_9ACTN</name>
<dbReference type="PANTHER" id="PTHR30055:SF234">
    <property type="entry name" value="HTH-TYPE TRANSCRIPTIONAL REGULATOR BETI"/>
    <property type="match status" value="1"/>
</dbReference>
<dbReference type="SUPFAM" id="SSF48498">
    <property type="entry name" value="Tetracyclin repressor-like, C-terminal domain"/>
    <property type="match status" value="1"/>
</dbReference>
<feature type="domain" description="HTH tetR-type" evidence="5">
    <location>
        <begin position="10"/>
        <end position="70"/>
    </location>
</feature>
<evidence type="ECO:0000256" key="2">
    <source>
        <dbReference type="ARBA" id="ARBA00023125"/>
    </source>
</evidence>
<evidence type="ECO:0000256" key="4">
    <source>
        <dbReference type="PROSITE-ProRule" id="PRU00335"/>
    </source>
</evidence>
<dbReference type="InterPro" id="IPR009057">
    <property type="entry name" value="Homeodomain-like_sf"/>
</dbReference>
<dbReference type="Pfam" id="PF00440">
    <property type="entry name" value="TetR_N"/>
    <property type="match status" value="1"/>
</dbReference>
<gene>
    <name evidence="6" type="ORF">GCM10009765_79490</name>
</gene>
<dbReference type="InterPro" id="IPR050109">
    <property type="entry name" value="HTH-type_TetR-like_transc_reg"/>
</dbReference>
<feature type="DNA-binding region" description="H-T-H motif" evidence="4">
    <location>
        <begin position="33"/>
        <end position="52"/>
    </location>
</feature>
<organism evidence="6 7">
    <name type="scientific">Fodinicola feengrottensis</name>
    <dbReference type="NCBI Taxonomy" id="435914"/>
    <lineage>
        <taxon>Bacteria</taxon>
        <taxon>Bacillati</taxon>
        <taxon>Actinomycetota</taxon>
        <taxon>Actinomycetes</taxon>
        <taxon>Mycobacteriales</taxon>
        <taxon>Fodinicola</taxon>
    </lineage>
</organism>
<dbReference type="Gene3D" id="1.10.357.10">
    <property type="entry name" value="Tetracycline Repressor, domain 2"/>
    <property type="match status" value="1"/>
</dbReference>
<proteinExistence type="predicted"/>
<dbReference type="EMBL" id="BAAANY010000043">
    <property type="protein sequence ID" value="GAA1719204.1"/>
    <property type="molecule type" value="Genomic_DNA"/>
</dbReference>
<accession>A0ABP4VBR5</accession>
<evidence type="ECO:0000313" key="6">
    <source>
        <dbReference type="EMBL" id="GAA1719204.1"/>
    </source>
</evidence>
<dbReference type="Pfam" id="PF13305">
    <property type="entry name" value="TetR_C_33"/>
    <property type="match status" value="1"/>
</dbReference>
<evidence type="ECO:0000313" key="7">
    <source>
        <dbReference type="Proteomes" id="UP001500618"/>
    </source>
</evidence>
<evidence type="ECO:0000256" key="1">
    <source>
        <dbReference type="ARBA" id="ARBA00023015"/>
    </source>
</evidence>
<evidence type="ECO:0000259" key="5">
    <source>
        <dbReference type="PROSITE" id="PS50977"/>
    </source>
</evidence>
<dbReference type="InterPro" id="IPR025996">
    <property type="entry name" value="MT1864/Rv1816-like_C"/>
</dbReference>
<comment type="caution">
    <text evidence="6">The sequence shown here is derived from an EMBL/GenBank/DDBJ whole genome shotgun (WGS) entry which is preliminary data.</text>
</comment>
<dbReference type="PANTHER" id="PTHR30055">
    <property type="entry name" value="HTH-TYPE TRANSCRIPTIONAL REGULATOR RUTR"/>
    <property type="match status" value="1"/>
</dbReference>
<reference evidence="7" key="1">
    <citation type="journal article" date="2019" name="Int. J. Syst. Evol. Microbiol.">
        <title>The Global Catalogue of Microorganisms (GCM) 10K type strain sequencing project: providing services to taxonomists for standard genome sequencing and annotation.</title>
        <authorList>
            <consortium name="The Broad Institute Genomics Platform"/>
            <consortium name="The Broad Institute Genome Sequencing Center for Infectious Disease"/>
            <person name="Wu L."/>
            <person name="Ma J."/>
        </authorList>
    </citation>
    <scope>NUCLEOTIDE SEQUENCE [LARGE SCALE GENOMIC DNA]</scope>
    <source>
        <strain evidence="7">JCM 14718</strain>
    </source>
</reference>
<keyword evidence="2 4" id="KW-0238">DNA-binding</keyword>
<dbReference type="SUPFAM" id="SSF46689">
    <property type="entry name" value="Homeodomain-like"/>
    <property type="match status" value="1"/>
</dbReference>
<evidence type="ECO:0000256" key="3">
    <source>
        <dbReference type="ARBA" id="ARBA00023163"/>
    </source>
</evidence>
<keyword evidence="3" id="KW-0804">Transcription</keyword>
<keyword evidence="1" id="KW-0805">Transcription regulation</keyword>
<dbReference type="InterPro" id="IPR036271">
    <property type="entry name" value="Tet_transcr_reg_TetR-rel_C_sf"/>
</dbReference>
<sequence>MVPRVKQRTDALRERGVASALALLAEEGVTGLTTRTVARRANASVPAIYEVFGDKAGLIREVFFQGFRMLGDSLSATPPTADPLEALRHLAEAFRRFVVTNPVLSQIMFSRPFADFDPTADDDNAGVKVRKVFLRHIRGAVDAGLFVGDPTDIAHVFFSFIDGMAAAEAAHRLGSSKQSVDRRWRVGLNALITGLCQEPATRTLARRV</sequence>
<protein>
    <recommendedName>
        <fullName evidence="5">HTH tetR-type domain-containing protein</fullName>
    </recommendedName>
</protein>
<dbReference type="Proteomes" id="UP001500618">
    <property type="component" value="Unassembled WGS sequence"/>
</dbReference>
<keyword evidence="7" id="KW-1185">Reference proteome</keyword>
<dbReference type="PROSITE" id="PS50977">
    <property type="entry name" value="HTH_TETR_2"/>
    <property type="match status" value="1"/>
</dbReference>
<dbReference type="InterPro" id="IPR001647">
    <property type="entry name" value="HTH_TetR"/>
</dbReference>